<sequence length="180" mass="20359">MSVPLRIVLALLAICLATWGVLAEEPPANQPRIVIRVEQSKDLIFRINGLARTEKETKDWLAKISATAGRQDPIIIFAELSQSPEPAKMIYRFAQEHFDRAGLVVFDESRQEYVVITENGDDFREWIRRHVRLPKISPAQQTTTTVSEPRQPFAPDSTGPVQQQIQQFDSLEKGRLPGSP</sequence>
<evidence type="ECO:0008006" key="5">
    <source>
        <dbReference type="Google" id="ProtNLM"/>
    </source>
</evidence>
<dbReference type="STRING" id="690879.TSACC_22945"/>
<feature type="compositionally biased region" description="Basic and acidic residues" evidence="1">
    <location>
        <begin position="170"/>
        <end position="180"/>
    </location>
</feature>
<evidence type="ECO:0000313" key="3">
    <source>
        <dbReference type="EMBL" id="GAT34520.1"/>
    </source>
</evidence>
<keyword evidence="2" id="KW-0732">Signal</keyword>
<feature type="compositionally biased region" description="Polar residues" evidence="1">
    <location>
        <begin position="138"/>
        <end position="148"/>
    </location>
</feature>
<reference evidence="4" key="1">
    <citation type="journal article" date="2017" name="Genome Announc.">
        <title>Draft Genome Sequence of Terrimicrobium sacchariphilum NM-5T, a Facultative Anaerobic Soil Bacterium of the Class Spartobacteria.</title>
        <authorList>
            <person name="Qiu Y.L."/>
            <person name="Tourlousse D.M."/>
            <person name="Matsuura N."/>
            <person name="Ohashi A."/>
            <person name="Sekiguchi Y."/>
        </authorList>
    </citation>
    <scope>NUCLEOTIDE SEQUENCE [LARGE SCALE GENOMIC DNA]</scope>
    <source>
        <strain evidence="4">NM-5</strain>
    </source>
</reference>
<comment type="caution">
    <text evidence="3">The sequence shown here is derived from an EMBL/GenBank/DDBJ whole genome shotgun (WGS) entry which is preliminary data.</text>
</comment>
<keyword evidence="4" id="KW-1185">Reference proteome</keyword>
<evidence type="ECO:0000256" key="1">
    <source>
        <dbReference type="SAM" id="MobiDB-lite"/>
    </source>
</evidence>
<protein>
    <recommendedName>
        <fullName evidence="5">DUF4174 domain-containing protein</fullName>
    </recommendedName>
</protein>
<gene>
    <name evidence="3" type="ORF">TSACC_22945</name>
</gene>
<feature type="signal peptide" evidence="2">
    <location>
        <begin position="1"/>
        <end position="23"/>
    </location>
</feature>
<dbReference type="OrthoDB" id="9995017at2"/>
<dbReference type="InParanoid" id="A0A146GAP7"/>
<feature type="region of interest" description="Disordered" evidence="1">
    <location>
        <begin position="138"/>
        <end position="180"/>
    </location>
</feature>
<dbReference type="AlphaFoldDB" id="A0A146GAP7"/>
<dbReference type="EMBL" id="BDCO01000002">
    <property type="protein sequence ID" value="GAT34520.1"/>
    <property type="molecule type" value="Genomic_DNA"/>
</dbReference>
<feature type="compositionally biased region" description="Polar residues" evidence="1">
    <location>
        <begin position="159"/>
        <end position="169"/>
    </location>
</feature>
<proteinExistence type="predicted"/>
<evidence type="ECO:0000313" key="4">
    <source>
        <dbReference type="Proteomes" id="UP000076023"/>
    </source>
</evidence>
<accession>A0A146GAP7</accession>
<evidence type="ECO:0000256" key="2">
    <source>
        <dbReference type="SAM" id="SignalP"/>
    </source>
</evidence>
<feature type="chain" id="PRO_5007524623" description="DUF4174 domain-containing protein" evidence="2">
    <location>
        <begin position="24"/>
        <end position="180"/>
    </location>
</feature>
<dbReference type="RefSeq" id="WP_075080141.1">
    <property type="nucleotide sequence ID" value="NZ_BDCO01000002.1"/>
</dbReference>
<organism evidence="3 4">
    <name type="scientific">Terrimicrobium sacchariphilum</name>
    <dbReference type="NCBI Taxonomy" id="690879"/>
    <lineage>
        <taxon>Bacteria</taxon>
        <taxon>Pseudomonadati</taxon>
        <taxon>Verrucomicrobiota</taxon>
        <taxon>Terrimicrobiia</taxon>
        <taxon>Terrimicrobiales</taxon>
        <taxon>Terrimicrobiaceae</taxon>
        <taxon>Terrimicrobium</taxon>
    </lineage>
</organism>
<dbReference type="Proteomes" id="UP000076023">
    <property type="component" value="Unassembled WGS sequence"/>
</dbReference>
<name>A0A146GAP7_TERSA</name>